<feature type="coiled-coil region" evidence="2">
    <location>
        <begin position="292"/>
        <end position="356"/>
    </location>
</feature>
<evidence type="ECO:0000256" key="3">
    <source>
        <dbReference type="SAM" id="MobiDB-lite"/>
    </source>
</evidence>
<dbReference type="EMBL" id="JBDFQZ010000006">
    <property type="protein sequence ID" value="KAK9715394.1"/>
    <property type="molecule type" value="Genomic_DNA"/>
</dbReference>
<gene>
    <name evidence="5" type="ORF">RND81_06G161900</name>
</gene>
<dbReference type="Pfam" id="PF02731">
    <property type="entry name" value="SKIP_SNW"/>
    <property type="match status" value="1"/>
</dbReference>
<accession>A0AAW1KCG6</accession>
<dbReference type="Proteomes" id="UP001443914">
    <property type="component" value="Unassembled WGS sequence"/>
</dbReference>
<evidence type="ECO:0000313" key="5">
    <source>
        <dbReference type="EMBL" id="KAK9715394.1"/>
    </source>
</evidence>
<dbReference type="InterPro" id="IPR004015">
    <property type="entry name" value="SKI-int_prot_SKIP_SNW-dom"/>
</dbReference>
<feature type="domain" description="SKI-interacting protein SKIP SNW" evidence="4">
    <location>
        <begin position="154"/>
        <end position="312"/>
    </location>
</feature>
<organism evidence="5 6">
    <name type="scientific">Saponaria officinalis</name>
    <name type="common">Common soapwort</name>
    <name type="synonym">Lychnis saponaria</name>
    <dbReference type="NCBI Taxonomy" id="3572"/>
    <lineage>
        <taxon>Eukaryota</taxon>
        <taxon>Viridiplantae</taxon>
        <taxon>Streptophyta</taxon>
        <taxon>Embryophyta</taxon>
        <taxon>Tracheophyta</taxon>
        <taxon>Spermatophyta</taxon>
        <taxon>Magnoliopsida</taxon>
        <taxon>eudicotyledons</taxon>
        <taxon>Gunneridae</taxon>
        <taxon>Pentapetalae</taxon>
        <taxon>Caryophyllales</taxon>
        <taxon>Caryophyllaceae</taxon>
        <taxon>Caryophylleae</taxon>
        <taxon>Saponaria</taxon>
    </lineage>
</organism>
<dbReference type="GO" id="GO:0005681">
    <property type="term" value="C:spliceosomal complex"/>
    <property type="evidence" value="ECO:0007669"/>
    <property type="project" value="InterPro"/>
</dbReference>
<feature type="compositionally biased region" description="Pro residues" evidence="3">
    <location>
        <begin position="203"/>
        <end position="214"/>
    </location>
</feature>
<protein>
    <recommendedName>
        <fullName evidence="4">SKI-interacting protein SKIP SNW domain-containing protein</fullName>
    </recommendedName>
</protein>
<name>A0AAW1KCG6_SAPOF</name>
<proteinExistence type="inferred from homology"/>
<dbReference type="GO" id="GO:0000398">
    <property type="term" value="P:mRNA splicing, via spliceosome"/>
    <property type="evidence" value="ECO:0007669"/>
    <property type="project" value="InterPro"/>
</dbReference>
<dbReference type="InterPro" id="IPR017862">
    <property type="entry name" value="SKI-int_prot_SKIP"/>
</dbReference>
<feature type="region of interest" description="Disordered" evidence="3">
    <location>
        <begin position="187"/>
        <end position="215"/>
    </location>
</feature>
<keyword evidence="2" id="KW-0175">Coiled coil</keyword>
<dbReference type="AlphaFoldDB" id="A0AAW1KCG6"/>
<comment type="similarity">
    <text evidence="1">Belongs to the SNW family.</text>
</comment>
<reference evidence="5" key="1">
    <citation type="submission" date="2024-03" db="EMBL/GenBank/DDBJ databases">
        <title>WGS assembly of Saponaria officinalis var. Norfolk2.</title>
        <authorList>
            <person name="Jenkins J."/>
            <person name="Shu S."/>
            <person name="Grimwood J."/>
            <person name="Barry K."/>
            <person name="Goodstein D."/>
            <person name="Schmutz J."/>
            <person name="Leebens-Mack J."/>
            <person name="Osbourn A."/>
        </authorList>
    </citation>
    <scope>NUCLEOTIDE SEQUENCE [LARGE SCALE GENOMIC DNA]</scope>
    <source>
        <strain evidence="5">JIC</strain>
    </source>
</reference>
<comment type="caution">
    <text evidence="5">The sequence shown here is derived from an EMBL/GenBank/DDBJ whole genome shotgun (WGS) entry which is preliminary data.</text>
</comment>
<evidence type="ECO:0000256" key="1">
    <source>
        <dbReference type="ARBA" id="ARBA00010197"/>
    </source>
</evidence>
<evidence type="ECO:0000313" key="6">
    <source>
        <dbReference type="Proteomes" id="UP001443914"/>
    </source>
</evidence>
<feature type="compositionally biased region" description="Basic and acidic residues" evidence="3">
    <location>
        <begin position="457"/>
        <end position="489"/>
    </location>
</feature>
<dbReference type="PANTHER" id="PTHR12096">
    <property type="entry name" value="NUCLEAR PROTEIN SKIP-RELATED"/>
    <property type="match status" value="1"/>
</dbReference>
<feature type="region of interest" description="Disordered" evidence="3">
    <location>
        <begin position="457"/>
        <end position="493"/>
    </location>
</feature>
<evidence type="ECO:0000259" key="4">
    <source>
        <dbReference type="Pfam" id="PF02731"/>
    </source>
</evidence>
<keyword evidence="6" id="KW-1185">Reference proteome</keyword>
<evidence type="ECO:0000256" key="2">
    <source>
        <dbReference type="SAM" id="Coils"/>
    </source>
</evidence>
<sequence length="517" mass="58299">MAPPGKRLQPKLDLVVIAVNVPSYLNRHGFIPHNLEDFGDGGAFREIHSAQFPLGMGRKESKSGSKILPVTVDSQGNLAFDAVVRQGENASKTVYFRHSDLVPKILKCSDDEIDFDEEAFQKEVEETMEATKAAIEEIVIAKLGAAQPKSSECKFIKYKPSQQSRDFNSGAKERIIRVMEMPVDPLEPPKFKHKKVPKGSGSPPVPVLHSPPRPVTVEDQRDWKIPPCVSNWKNSKGYIIPLDKRLAVDGRGLQEVQINDRFAELAEALCVTEQMAREVVALRFKVQKEIVMKEKERRNRELKVLAAKALSEKEGFVAPLVRESEDEREGRLEREKMRVEMRKERVRENRSEARDESVGKKRRITQDRDRDISEKVALGMASVGGAGSGEVVYDQRLFNQEKGMDSGFGTDDRYDVYDKGLFTSQATLLTLYQPKKDVDADVYGAADEQLEKMRTTKRFKPDREFTGTPEKGDPRDRAVEYEQEAHAEEADPFGLNQWFTEVKTGKKAMDGVGGSSR</sequence>